<name>A0A4U6VKK7_SETVI</name>
<dbReference type="Pfam" id="PF13966">
    <property type="entry name" value="zf-RVT"/>
    <property type="match status" value="1"/>
</dbReference>
<accession>A0A4U6VKK7</accession>
<evidence type="ECO:0000313" key="3">
    <source>
        <dbReference type="Proteomes" id="UP000298652"/>
    </source>
</evidence>
<evidence type="ECO:0000313" key="2">
    <source>
        <dbReference type="EMBL" id="TKW30158.1"/>
    </source>
</evidence>
<evidence type="ECO:0000259" key="1">
    <source>
        <dbReference type="Pfam" id="PF13966"/>
    </source>
</evidence>
<gene>
    <name evidence="2" type="ORF">SEVIR_2G016700v2</name>
</gene>
<dbReference type="AlphaFoldDB" id="A0A4U6VKK7"/>
<dbReference type="InterPro" id="IPR026960">
    <property type="entry name" value="RVT-Znf"/>
</dbReference>
<keyword evidence="3" id="KW-1185">Reference proteome</keyword>
<protein>
    <recommendedName>
        <fullName evidence="1">Reverse transcriptase zinc-binding domain-containing protein</fullName>
    </recommendedName>
</protein>
<organism evidence="2 3">
    <name type="scientific">Setaria viridis</name>
    <name type="common">Green bristlegrass</name>
    <name type="synonym">Setaria italica subsp. viridis</name>
    <dbReference type="NCBI Taxonomy" id="4556"/>
    <lineage>
        <taxon>Eukaryota</taxon>
        <taxon>Viridiplantae</taxon>
        <taxon>Streptophyta</taxon>
        <taxon>Embryophyta</taxon>
        <taxon>Tracheophyta</taxon>
        <taxon>Spermatophyta</taxon>
        <taxon>Magnoliopsida</taxon>
        <taxon>Liliopsida</taxon>
        <taxon>Poales</taxon>
        <taxon>Poaceae</taxon>
        <taxon>PACMAD clade</taxon>
        <taxon>Panicoideae</taxon>
        <taxon>Panicodae</taxon>
        <taxon>Paniceae</taxon>
        <taxon>Cenchrinae</taxon>
        <taxon>Setaria</taxon>
    </lineage>
</organism>
<feature type="domain" description="Reverse transcriptase zinc-binding" evidence="1">
    <location>
        <begin position="7"/>
        <end position="38"/>
    </location>
</feature>
<reference evidence="2" key="1">
    <citation type="submission" date="2019-03" db="EMBL/GenBank/DDBJ databases">
        <title>WGS assembly of Setaria viridis.</title>
        <authorList>
            <person name="Huang P."/>
            <person name="Jenkins J."/>
            <person name="Grimwood J."/>
            <person name="Barry K."/>
            <person name="Healey A."/>
            <person name="Mamidi S."/>
            <person name="Sreedasyam A."/>
            <person name="Shu S."/>
            <person name="Feldman M."/>
            <person name="Wu J."/>
            <person name="Yu Y."/>
            <person name="Chen C."/>
            <person name="Johnson J."/>
            <person name="Rokhsar D."/>
            <person name="Baxter I."/>
            <person name="Schmutz J."/>
            <person name="Brutnell T."/>
            <person name="Kellogg E."/>
        </authorList>
    </citation>
    <scope>NUCLEOTIDE SEQUENCE [LARGE SCALE GENOMIC DNA]</scope>
</reference>
<dbReference type="EMBL" id="CM016553">
    <property type="protein sequence ID" value="TKW30158.1"/>
    <property type="molecule type" value="Genomic_DNA"/>
</dbReference>
<proteinExistence type="predicted"/>
<dbReference type="Proteomes" id="UP000298652">
    <property type="component" value="Chromosome 2"/>
</dbReference>
<sequence>MRRKHMVMPSYNCVLCSHNKTETLFHLLLECPFAQECWIHLGIFADLQLDPYSILTSFKMQLQVPFFMEIIIIMSWCIWMTRNNLIFRGIPPTMQGAILRFKSTYSLVLHRVKEASKQSMVEWLELML</sequence>
<dbReference type="Gramene" id="TKW30158">
    <property type="protein sequence ID" value="TKW30158"/>
    <property type="gene ID" value="SEVIR_2G016700v2"/>
</dbReference>